<gene>
    <name evidence="1" type="ORF">S01H1_37827</name>
</gene>
<name>X0VJB6_9ZZZZ</name>
<organism evidence="1">
    <name type="scientific">marine sediment metagenome</name>
    <dbReference type="NCBI Taxonomy" id="412755"/>
    <lineage>
        <taxon>unclassified sequences</taxon>
        <taxon>metagenomes</taxon>
        <taxon>ecological metagenomes</taxon>
    </lineage>
</organism>
<protein>
    <submittedName>
        <fullName evidence="1">Uncharacterized protein</fullName>
    </submittedName>
</protein>
<feature type="non-terminal residue" evidence="1">
    <location>
        <position position="1"/>
    </location>
</feature>
<proteinExistence type="predicted"/>
<reference evidence="1" key="1">
    <citation type="journal article" date="2014" name="Front. Microbiol.">
        <title>High frequency of phylogenetically diverse reductive dehalogenase-homologous genes in deep subseafloor sedimentary metagenomes.</title>
        <authorList>
            <person name="Kawai M."/>
            <person name="Futagami T."/>
            <person name="Toyoda A."/>
            <person name="Takaki Y."/>
            <person name="Nishi S."/>
            <person name="Hori S."/>
            <person name="Arai W."/>
            <person name="Tsubouchi T."/>
            <person name="Morono Y."/>
            <person name="Uchiyama I."/>
            <person name="Ito T."/>
            <person name="Fujiyama A."/>
            <person name="Inagaki F."/>
            <person name="Takami H."/>
        </authorList>
    </citation>
    <scope>NUCLEOTIDE SEQUENCE</scope>
    <source>
        <strain evidence="1">Expedition CK06-06</strain>
    </source>
</reference>
<comment type="caution">
    <text evidence="1">The sequence shown here is derived from an EMBL/GenBank/DDBJ whole genome shotgun (WGS) entry which is preliminary data.</text>
</comment>
<accession>X0VJB6</accession>
<dbReference type="AlphaFoldDB" id="X0VJB6"/>
<dbReference type="EMBL" id="BARS01023771">
    <property type="protein sequence ID" value="GAG00656.1"/>
    <property type="molecule type" value="Genomic_DNA"/>
</dbReference>
<evidence type="ECO:0000313" key="1">
    <source>
        <dbReference type="EMBL" id="GAG00656.1"/>
    </source>
</evidence>
<sequence length="251" mass="27648">AMPRTEAFLAHNAIPVQYTPEDFDQVLSGNFVTKVIYLPDPEYQELALAGVETLVSTRLDPGVDPIVEADRRGAILAIVRLGNKDLQVPADVMQEGGVATASYQRPDGYEGGYQGMSMAPMPMGMQVGAPTTMPNGYISGVTSPQYGMPMCGTPIGLPGPPHVPLGIPAGLQKHVMKNHTRVRLPGPTEKVRIDVKQKPGFSYPKPASHARIVERTRKGVGYFKQPFFDRRERVKPDCSNQYNYEEQYPEY</sequence>